<comment type="caution">
    <text evidence="1">The sequence shown here is derived from an EMBL/GenBank/DDBJ whole genome shotgun (WGS) entry which is preliminary data.</text>
</comment>
<gene>
    <name evidence="1" type="ORF">PoB_001012800</name>
</gene>
<dbReference type="EMBL" id="BLXT01001211">
    <property type="protein sequence ID" value="GFN83622.1"/>
    <property type="molecule type" value="Genomic_DNA"/>
</dbReference>
<dbReference type="AlphaFoldDB" id="A0AAV3YMP6"/>
<keyword evidence="2" id="KW-1185">Reference proteome</keyword>
<dbReference type="Proteomes" id="UP000735302">
    <property type="component" value="Unassembled WGS sequence"/>
</dbReference>
<organism evidence="1 2">
    <name type="scientific">Plakobranchus ocellatus</name>
    <dbReference type="NCBI Taxonomy" id="259542"/>
    <lineage>
        <taxon>Eukaryota</taxon>
        <taxon>Metazoa</taxon>
        <taxon>Spiralia</taxon>
        <taxon>Lophotrochozoa</taxon>
        <taxon>Mollusca</taxon>
        <taxon>Gastropoda</taxon>
        <taxon>Heterobranchia</taxon>
        <taxon>Euthyneura</taxon>
        <taxon>Panpulmonata</taxon>
        <taxon>Sacoglossa</taxon>
        <taxon>Placobranchoidea</taxon>
        <taxon>Plakobranchidae</taxon>
        <taxon>Plakobranchus</taxon>
    </lineage>
</organism>
<evidence type="ECO:0000313" key="2">
    <source>
        <dbReference type="Proteomes" id="UP000735302"/>
    </source>
</evidence>
<name>A0AAV3YMP6_9GAST</name>
<accession>A0AAV3YMP6</accession>
<protein>
    <submittedName>
        <fullName evidence="1">Uncharacterized protein</fullName>
    </submittedName>
</protein>
<sequence>MISSFQVLRQVRAAVIGLEPATEGSLPISRQIRYPLYHRYPMQQGNKYLHERITLDENGKEEKLSYLPEVIRAVKAGQVNDSEHSKHTVYQD</sequence>
<proteinExistence type="predicted"/>
<evidence type="ECO:0000313" key="1">
    <source>
        <dbReference type="EMBL" id="GFN83622.1"/>
    </source>
</evidence>
<reference evidence="1 2" key="1">
    <citation type="journal article" date="2021" name="Elife">
        <title>Chloroplast acquisition without the gene transfer in kleptoplastic sea slugs, Plakobranchus ocellatus.</title>
        <authorList>
            <person name="Maeda T."/>
            <person name="Takahashi S."/>
            <person name="Yoshida T."/>
            <person name="Shimamura S."/>
            <person name="Takaki Y."/>
            <person name="Nagai Y."/>
            <person name="Toyoda A."/>
            <person name="Suzuki Y."/>
            <person name="Arimoto A."/>
            <person name="Ishii H."/>
            <person name="Satoh N."/>
            <person name="Nishiyama T."/>
            <person name="Hasebe M."/>
            <person name="Maruyama T."/>
            <person name="Minagawa J."/>
            <person name="Obokata J."/>
            <person name="Shigenobu S."/>
        </authorList>
    </citation>
    <scope>NUCLEOTIDE SEQUENCE [LARGE SCALE GENOMIC DNA]</scope>
</reference>